<reference evidence="4" key="1">
    <citation type="journal article" date="2019" name="Environ. Microbiol.">
        <title>Fungal ecological strategies reflected in gene transcription - a case study of two litter decomposers.</title>
        <authorList>
            <person name="Barbi F."/>
            <person name="Kohler A."/>
            <person name="Barry K."/>
            <person name="Baskaran P."/>
            <person name="Daum C."/>
            <person name="Fauchery L."/>
            <person name="Ihrmark K."/>
            <person name="Kuo A."/>
            <person name="LaButti K."/>
            <person name="Lipzen A."/>
            <person name="Morin E."/>
            <person name="Grigoriev I.V."/>
            <person name="Henrissat B."/>
            <person name="Lindahl B."/>
            <person name="Martin F."/>
        </authorList>
    </citation>
    <scope>NUCLEOTIDE SEQUENCE</scope>
    <source>
        <strain evidence="4">JB14</strain>
    </source>
</reference>
<feature type="region of interest" description="Disordered" evidence="2">
    <location>
        <begin position="823"/>
        <end position="842"/>
    </location>
</feature>
<feature type="compositionally biased region" description="Acidic residues" evidence="2">
    <location>
        <begin position="470"/>
        <end position="481"/>
    </location>
</feature>
<feature type="compositionally biased region" description="Basic and acidic residues" evidence="2">
    <location>
        <begin position="669"/>
        <end position="688"/>
    </location>
</feature>
<sequence length="842" mass="94874">MKPINIVTLSSHPPNRHDVSCLPLVKQGLEGWPAPQSFVHDCDVTYRGRRYRIFFQWHLYLPFNPTLGIHGTLIIMSVGKKNLNNVVNYRTGDSRRVYHVARCNELNNNNNNNNNNNDNNNSNNNNNALNVYALTYALMYHAYALMHICPPWLFFTVGGSRSKVDPSKYKAYLIIFNACAFPLCHLPLLFFTVGGSMVDPKFAFSSPTYSSIHPSLPLSGEQALLSNSIKHAANNGWIPDKTRAVTGPNQEMLDVERNARKSLEQQVQMLTDRNQYLASLVDKNNANIHCFKNEKASLEDQLTKLRDEMDCANVDQGLREVAQEKVLEEMHEQTKVEIERITSEVQVQLNASRQEKEAAIQEKEAAILEKNQALNEKAVAIQENEKTIQDLAADHMKQIKELNRAKEAADMELRTRESAQLQEKEAALQAKQAALREMRRDFMLSEKSLWDRLREQLPKGKTPQSKPTVDEDVDMDADDESSGSSPSSKANISDIPALVKQVVTEVLAEQAKGNHPDNPSQNRKVKNRHSLKPGSTAYNRKVKRNALALLSREQEQKWRSLIRNGFCSVTGTQQVNAFEQYHPANATIVSSYQNTDGPGPNVGEGTGFLFYFGNGCCQTRWNQTVIENLAHYITSQQIAQNVEGYFGLEAIKAYVWELFQQARTSYRKDKPHLHEGGDHVETAGEASRRARTYTRQSRGISIPMAGSCKNGLNGRKEWRCSSVEPYHLLTERNGRRLDSPSMNLGLRGKSSEESNAESIEHQLNVTVPFFRRRILGIVFHELDEVVQALQKQEANQSGLKSEVIERGALQSLEINGSAAVESQSLDPWAQTLQTDSDTEGEQ</sequence>
<organism evidence="4 5">
    <name type="scientific">Gymnopus androsaceus JB14</name>
    <dbReference type="NCBI Taxonomy" id="1447944"/>
    <lineage>
        <taxon>Eukaryota</taxon>
        <taxon>Fungi</taxon>
        <taxon>Dikarya</taxon>
        <taxon>Basidiomycota</taxon>
        <taxon>Agaricomycotina</taxon>
        <taxon>Agaricomycetes</taxon>
        <taxon>Agaricomycetidae</taxon>
        <taxon>Agaricales</taxon>
        <taxon>Marasmiineae</taxon>
        <taxon>Omphalotaceae</taxon>
        <taxon>Gymnopus</taxon>
    </lineage>
</organism>
<keyword evidence="1" id="KW-0175">Coiled coil</keyword>
<gene>
    <name evidence="4" type="ORF">BT96DRAFT_944031</name>
</gene>
<feature type="transmembrane region" description="Helical" evidence="3">
    <location>
        <begin position="140"/>
        <end position="159"/>
    </location>
</feature>
<dbReference type="OrthoDB" id="3068300at2759"/>
<proteinExistence type="predicted"/>
<keyword evidence="3" id="KW-0812">Transmembrane</keyword>
<keyword evidence="5" id="KW-1185">Reference proteome</keyword>
<keyword evidence="3" id="KW-0472">Membrane</keyword>
<feature type="region of interest" description="Disordered" evidence="2">
    <location>
        <begin position="455"/>
        <end position="495"/>
    </location>
</feature>
<feature type="transmembrane region" description="Helical" evidence="3">
    <location>
        <begin position="171"/>
        <end position="191"/>
    </location>
</feature>
<evidence type="ECO:0000313" key="5">
    <source>
        <dbReference type="Proteomes" id="UP000799118"/>
    </source>
</evidence>
<feature type="coiled-coil region" evidence="1">
    <location>
        <begin position="349"/>
        <end position="441"/>
    </location>
</feature>
<evidence type="ECO:0000256" key="3">
    <source>
        <dbReference type="SAM" id="Phobius"/>
    </source>
</evidence>
<feature type="region of interest" description="Disordered" evidence="2">
    <location>
        <begin position="510"/>
        <end position="538"/>
    </location>
</feature>
<protein>
    <submittedName>
        <fullName evidence="4">Uncharacterized protein</fullName>
    </submittedName>
</protein>
<dbReference type="Proteomes" id="UP000799118">
    <property type="component" value="Unassembled WGS sequence"/>
</dbReference>
<name>A0A6A4H6E8_9AGAR</name>
<evidence type="ECO:0000256" key="1">
    <source>
        <dbReference type="SAM" id="Coils"/>
    </source>
</evidence>
<dbReference type="AlphaFoldDB" id="A0A6A4H6E8"/>
<accession>A0A6A4H6E8</accession>
<feature type="coiled-coil region" evidence="1">
    <location>
        <begin position="253"/>
        <end position="315"/>
    </location>
</feature>
<evidence type="ECO:0000256" key="2">
    <source>
        <dbReference type="SAM" id="MobiDB-lite"/>
    </source>
</evidence>
<dbReference type="EMBL" id="ML769576">
    <property type="protein sequence ID" value="KAE9393293.1"/>
    <property type="molecule type" value="Genomic_DNA"/>
</dbReference>
<feature type="transmembrane region" description="Helical" evidence="3">
    <location>
        <begin position="57"/>
        <end position="79"/>
    </location>
</feature>
<keyword evidence="3" id="KW-1133">Transmembrane helix</keyword>
<evidence type="ECO:0000313" key="4">
    <source>
        <dbReference type="EMBL" id="KAE9393293.1"/>
    </source>
</evidence>
<feature type="compositionally biased region" description="Polar residues" evidence="2">
    <location>
        <begin position="823"/>
        <end position="835"/>
    </location>
</feature>
<feature type="region of interest" description="Disordered" evidence="2">
    <location>
        <begin position="669"/>
        <end position="696"/>
    </location>
</feature>